<gene>
    <name evidence="1" type="ORF">LP422_18945</name>
</gene>
<name>A0AC61U3H7_9MICO</name>
<dbReference type="Proteomes" id="UP001059663">
    <property type="component" value="Chromosome"/>
</dbReference>
<evidence type="ECO:0000313" key="2">
    <source>
        <dbReference type="Proteomes" id="UP001059663"/>
    </source>
</evidence>
<organism evidence="1 2">
    <name type="scientific">Janibacter limosus</name>
    <dbReference type="NCBI Taxonomy" id="53458"/>
    <lineage>
        <taxon>Bacteria</taxon>
        <taxon>Bacillati</taxon>
        <taxon>Actinomycetota</taxon>
        <taxon>Actinomycetes</taxon>
        <taxon>Micrococcales</taxon>
        <taxon>Intrasporangiaceae</taxon>
        <taxon>Janibacter</taxon>
    </lineage>
</organism>
<accession>A0AC61U3H7</accession>
<sequence length="78" mass="8852">MEPHLVALDVDGTILTHDGELRAATPRRDPRGRRGGPPHRHLDRAIGRRHDTRPGDARPVPRVGRLLQRRRHPRAGSR</sequence>
<reference evidence="1" key="1">
    <citation type="submission" date="2021-11" db="EMBL/GenBank/DDBJ databases">
        <title>Study of the species diversity of bacterial strains isolated from a unique natural object - Shulgan-Tash cave (Bashkiria).</title>
        <authorList>
            <person name="Sazanova A.L."/>
            <person name="Chirak E.R."/>
            <person name="Safronova V.I."/>
        </authorList>
    </citation>
    <scope>NUCLEOTIDE SEQUENCE</scope>
    <source>
        <strain evidence="1">P1</strain>
    </source>
</reference>
<dbReference type="EMBL" id="CP087977">
    <property type="protein sequence ID" value="UUZ44451.1"/>
    <property type="molecule type" value="Genomic_DNA"/>
</dbReference>
<evidence type="ECO:0000313" key="1">
    <source>
        <dbReference type="EMBL" id="UUZ44451.1"/>
    </source>
</evidence>
<proteinExistence type="predicted"/>
<protein>
    <submittedName>
        <fullName evidence="1">Uncharacterized protein</fullName>
    </submittedName>
</protein>